<reference evidence="1 2" key="2">
    <citation type="submission" date="2008-10" db="EMBL/GenBank/DDBJ databases">
        <title>Draft genome sequence of Clostridium hiranonis (DSM 13275).</title>
        <authorList>
            <person name="Sudarsanam P."/>
            <person name="Ley R."/>
            <person name="Guruge J."/>
            <person name="Turnbaugh P.J."/>
            <person name="Mahowald M."/>
            <person name="Liep D."/>
            <person name="Gordon J."/>
        </authorList>
    </citation>
    <scope>NUCLEOTIDE SEQUENCE [LARGE SCALE GENOMIC DNA]</scope>
    <source>
        <strain evidence="1 2">DSM 13275</strain>
    </source>
</reference>
<evidence type="ECO:0000313" key="1">
    <source>
        <dbReference type="EMBL" id="EEA84076.1"/>
    </source>
</evidence>
<dbReference type="EMBL" id="ABWP01000100">
    <property type="protein sequence ID" value="EEA84076.1"/>
    <property type="molecule type" value="Genomic_DNA"/>
</dbReference>
<keyword evidence="2" id="KW-1185">Reference proteome</keyword>
<dbReference type="RefSeq" id="WP_006441224.1">
    <property type="nucleotide sequence ID" value="NZ_DS995699.1"/>
</dbReference>
<reference evidence="1 2" key="1">
    <citation type="submission" date="2008-09" db="EMBL/GenBank/DDBJ databases">
        <authorList>
            <person name="Fulton L."/>
            <person name="Clifton S."/>
            <person name="Fulton B."/>
            <person name="Xu J."/>
            <person name="Minx P."/>
            <person name="Pepin K.H."/>
            <person name="Johnson M."/>
            <person name="Thiruvilangam P."/>
            <person name="Bhonagiri V."/>
            <person name="Nash W.E."/>
            <person name="Mardis E.R."/>
            <person name="Wilson R.K."/>
        </authorList>
    </citation>
    <scope>NUCLEOTIDE SEQUENCE [LARGE SCALE GENOMIC DNA]</scope>
    <source>
        <strain evidence="1 2">DSM 13275</strain>
    </source>
</reference>
<proteinExistence type="predicted"/>
<dbReference type="HOGENOM" id="CLU_1774152_0_0_9"/>
<protein>
    <submittedName>
        <fullName evidence="1">Uncharacterized protein</fullName>
    </submittedName>
</protein>
<dbReference type="Proteomes" id="UP000003178">
    <property type="component" value="Unassembled WGS sequence"/>
</dbReference>
<gene>
    <name evidence="1" type="ORF">CLOHIR_02295</name>
</gene>
<organism evidence="1 2">
    <name type="scientific">Peptacetobacter hiranonis (strain DSM 13275 / JCM 10541 / KCTC 15199 / TO-931)</name>
    <name type="common">Clostridium hiranonis</name>
    <dbReference type="NCBI Taxonomy" id="500633"/>
    <lineage>
        <taxon>Bacteria</taxon>
        <taxon>Bacillati</taxon>
        <taxon>Bacillota</taxon>
        <taxon>Clostridia</taxon>
        <taxon>Peptostreptococcales</taxon>
        <taxon>Peptostreptococcaceae</taxon>
        <taxon>Peptacetobacter</taxon>
    </lineage>
</organism>
<accession>B6G2C5</accession>
<evidence type="ECO:0000313" key="2">
    <source>
        <dbReference type="Proteomes" id="UP000003178"/>
    </source>
</evidence>
<dbReference type="AlphaFoldDB" id="B6G2C5"/>
<name>B6G2C5_PEPHT</name>
<comment type="caution">
    <text evidence="1">The sequence shown here is derived from an EMBL/GenBank/DDBJ whole genome shotgun (WGS) entry which is preliminary data.</text>
</comment>
<sequence length="146" mass="16835">MNEKYANCIPENVTKILKPDLAYKLSDETLSFFNELFSDGRHFLCNANPDEYLVSHFVKELCYEYDFEKAEVVESVLEDYSFSNELIYQTEDIIDALGDSEAEDFLYNHLSSFCDDLHNLGFAAKCENLLDFVSDAFTCLILNICE</sequence>